<feature type="transmembrane region" description="Helical" evidence="1">
    <location>
        <begin position="30"/>
        <end position="52"/>
    </location>
</feature>
<evidence type="ECO:0000313" key="2">
    <source>
        <dbReference type="EMBL" id="AWH86428.1"/>
    </source>
</evidence>
<sequence length="64" mass="7119">MIELARPHRIEIPAEKPKAAIASRVNYTKVIFKIALVSIASFLVIGAVIFFADIANMLVLTHRE</sequence>
<reference evidence="2 3" key="1">
    <citation type="submission" date="2018-04" db="EMBL/GenBank/DDBJ databases">
        <title>Genome sequencing of Flavobacterium sp. HYN0059.</title>
        <authorList>
            <person name="Yi H."/>
            <person name="Baek C."/>
        </authorList>
    </citation>
    <scope>NUCLEOTIDE SEQUENCE [LARGE SCALE GENOMIC DNA]</scope>
    <source>
        <strain evidence="2 3">HYN0059</strain>
    </source>
</reference>
<keyword evidence="3" id="KW-1185">Reference proteome</keyword>
<keyword evidence="1" id="KW-1133">Transmembrane helix</keyword>
<gene>
    <name evidence="2" type="ORF">HYN59_15515</name>
</gene>
<evidence type="ECO:0000256" key="1">
    <source>
        <dbReference type="SAM" id="Phobius"/>
    </source>
</evidence>
<dbReference type="Proteomes" id="UP000244929">
    <property type="component" value="Chromosome"/>
</dbReference>
<dbReference type="AlphaFoldDB" id="A0A2S1R181"/>
<dbReference type="KEGG" id="falb:HYN59_15515"/>
<protein>
    <submittedName>
        <fullName evidence="2">Uncharacterized protein</fullName>
    </submittedName>
</protein>
<dbReference type="RefSeq" id="WP_108779151.1">
    <property type="nucleotide sequence ID" value="NZ_CP029186.1"/>
</dbReference>
<dbReference type="EMBL" id="CP029186">
    <property type="protein sequence ID" value="AWH86428.1"/>
    <property type="molecule type" value="Genomic_DNA"/>
</dbReference>
<proteinExistence type="predicted"/>
<organism evidence="2 3">
    <name type="scientific">Flavobacterium album</name>
    <dbReference type="NCBI Taxonomy" id="2175091"/>
    <lineage>
        <taxon>Bacteria</taxon>
        <taxon>Pseudomonadati</taxon>
        <taxon>Bacteroidota</taxon>
        <taxon>Flavobacteriia</taxon>
        <taxon>Flavobacteriales</taxon>
        <taxon>Flavobacteriaceae</taxon>
        <taxon>Flavobacterium</taxon>
    </lineage>
</organism>
<evidence type="ECO:0000313" key="3">
    <source>
        <dbReference type="Proteomes" id="UP000244929"/>
    </source>
</evidence>
<accession>A0A2S1R181</accession>
<name>A0A2S1R181_9FLAO</name>
<keyword evidence="1" id="KW-0812">Transmembrane</keyword>
<keyword evidence="1" id="KW-0472">Membrane</keyword>